<name>A0A4Y7QK15_9AGAM</name>
<dbReference type="Pfam" id="PF14223">
    <property type="entry name" value="Retrotran_gag_2"/>
    <property type="match status" value="1"/>
</dbReference>
<accession>A0A4Y7QK15</accession>
<organism evidence="1 2">
    <name type="scientific">Rickenella mellea</name>
    <dbReference type="NCBI Taxonomy" id="50990"/>
    <lineage>
        <taxon>Eukaryota</taxon>
        <taxon>Fungi</taxon>
        <taxon>Dikarya</taxon>
        <taxon>Basidiomycota</taxon>
        <taxon>Agaricomycotina</taxon>
        <taxon>Agaricomycetes</taxon>
        <taxon>Hymenochaetales</taxon>
        <taxon>Rickenellaceae</taxon>
        <taxon>Rickenella</taxon>
    </lineage>
</organism>
<gene>
    <name evidence="1" type="ORF">BD410DRAFT_812260</name>
</gene>
<reference evidence="1 2" key="1">
    <citation type="submission" date="2018-06" db="EMBL/GenBank/DDBJ databases">
        <title>A transcriptomic atlas of mushroom development highlights an independent origin of complex multicellularity.</title>
        <authorList>
            <consortium name="DOE Joint Genome Institute"/>
            <person name="Krizsan K."/>
            <person name="Almasi E."/>
            <person name="Merenyi Z."/>
            <person name="Sahu N."/>
            <person name="Viragh M."/>
            <person name="Koszo T."/>
            <person name="Mondo S."/>
            <person name="Kiss B."/>
            <person name="Balint B."/>
            <person name="Kues U."/>
            <person name="Barry K."/>
            <person name="Hegedus J.C."/>
            <person name="Henrissat B."/>
            <person name="Johnson J."/>
            <person name="Lipzen A."/>
            <person name="Ohm R."/>
            <person name="Nagy I."/>
            <person name="Pangilinan J."/>
            <person name="Yan J."/>
            <person name="Xiong Y."/>
            <person name="Grigoriev I.V."/>
            <person name="Hibbett D.S."/>
            <person name="Nagy L.G."/>
        </authorList>
    </citation>
    <scope>NUCLEOTIDE SEQUENCE [LARGE SCALE GENOMIC DNA]</scope>
    <source>
        <strain evidence="1 2">SZMC22713</strain>
    </source>
</reference>
<keyword evidence="2" id="KW-1185">Reference proteome</keyword>
<evidence type="ECO:0000313" key="2">
    <source>
        <dbReference type="Proteomes" id="UP000294933"/>
    </source>
</evidence>
<protein>
    <submittedName>
        <fullName evidence="1">Uncharacterized protein</fullName>
    </submittedName>
</protein>
<dbReference type="Proteomes" id="UP000294933">
    <property type="component" value="Unassembled WGS sequence"/>
</dbReference>
<dbReference type="OrthoDB" id="3257543at2759"/>
<dbReference type="AlphaFoldDB" id="A0A4Y7QK15"/>
<evidence type="ECO:0000313" key="1">
    <source>
        <dbReference type="EMBL" id="TDL27179.1"/>
    </source>
</evidence>
<sequence length="196" mass="22334">MADDSKLSFPRLNEHNYNSWMGDILVKGEDTLPPADKPVERKAWRRDRDIAAGQIYLALEPSQRVHIRGMEEDPIKMWEKLAEVHVQKRPGVRFNAYDVLFNIRKKEDESLVSLMGRVDTAIQDIKALRTKDFKLEDADDELTCMAMIRALPADYSSFVSSLLLLEKLDKAKLQDAFIAEESNPCGGWEAGSPLRV</sequence>
<dbReference type="EMBL" id="ML170159">
    <property type="protein sequence ID" value="TDL27179.1"/>
    <property type="molecule type" value="Genomic_DNA"/>
</dbReference>
<proteinExistence type="predicted"/>
<dbReference type="VEuPathDB" id="FungiDB:BD410DRAFT_812260"/>